<feature type="non-terminal residue" evidence="2">
    <location>
        <position position="96"/>
    </location>
</feature>
<reference evidence="2 3" key="1">
    <citation type="journal article" date="2018" name="Front. Plant Sci.">
        <title>Red Clover (Trifolium pratense) and Zigzag Clover (T. medium) - A Picture of Genomic Similarities and Differences.</title>
        <authorList>
            <person name="Dluhosova J."/>
            <person name="Istvanek J."/>
            <person name="Nedelnik J."/>
            <person name="Repkova J."/>
        </authorList>
    </citation>
    <scope>NUCLEOTIDE SEQUENCE [LARGE SCALE GENOMIC DNA]</scope>
    <source>
        <strain evidence="3">cv. 10/8</strain>
        <tissue evidence="2">Leaf</tissue>
    </source>
</reference>
<dbReference type="AlphaFoldDB" id="A0A392RRW5"/>
<dbReference type="InterPro" id="IPR019557">
    <property type="entry name" value="AminoTfrase-like_pln_mobile"/>
</dbReference>
<dbReference type="PANTHER" id="PTHR46033">
    <property type="entry name" value="PROTEIN MAIN-LIKE 2"/>
    <property type="match status" value="1"/>
</dbReference>
<dbReference type="PANTHER" id="PTHR46033:SF67">
    <property type="entry name" value="AMINOTRANSFERASE-LIKE, PLANT MOBILE DOMAIN FAMILY PROTEIN"/>
    <property type="match status" value="1"/>
</dbReference>
<organism evidence="2 3">
    <name type="scientific">Trifolium medium</name>
    <dbReference type="NCBI Taxonomy" id="97028"/>
    <lineage>
        <taxon>Eukaryota</taxon>
        <taxon>Viridiplantae</taxon>
        <taxon>Streptophyta</taxon>
        <taxon>Embryophyta</taxon>
        <taxon>Tracheophyta</taxon>
        <taxon>Spermatophyta</taxon>
        <taxon>Magnoliopsida</taxon>
        <taxon>eudicotyledons</taxon>
        <taxon>Gunneridae</taxon>
        <taxon>Pentapetalae</taxon>
        <taxon>rosids</taxon>
        <taxon>fabids</taxon>
        <taxon>Fabales</taxon>
        <taxon>Fabaceae</taxon>
        <taxon>Papilionoideae</taxon>
        <taxon>50 kb inversion clade</taxon>
        <taxon>NPAAA clade</taxon>
        <taxon>Hologalegina</taxon>
        <taxon>IRL clade</taxon>
        <taxon>Trifolieae</taxon>
        <taxon>Trifolium</taxon>
    </lineage>
</organism>
<dbReference type="Pfam" id="PF10536">
    <property type="entry name" value="PMD"/>
    <property type="match status" value="1"/>
</dbReference>
<evidence type="ECO:0000313" key="3">
    <source>
        <dbReference type="Proteomes" id="UP000265520"/>
    </source>
</evidence>
<evidence type="ECO:0000259" key="1">
    <source>
        <dbReference type="Pfam" id="PF10536"/>
    </source>
</evidence>
<keyword evidence="3" id="KW-1185">Reference proteome</keyword>
<proteinExistence type="predicted"/>
<dbReference type="EMBL" id="LXQA010266647">
    <property type="protein sequence ID" value="MCI39363.1"/>
    <property type="molecule type" value="Genomic_DNA"/>
</dbReference>
<protein>
    <submittedName>
        <fullName evidence="2">Serine/threonine-protein phosphatase 7 long form-like protein</fullName>
    </submittedName>
</protein>
<name>A0A392RRW5_9FABA</name>
<accession>A0A392RRW5</accession>
<dbReference type="GO" id="GO:0010073">
    <property type="term" value="P:meristem maintenance"/>
    <property type="evidence" value="ECO:0007669"/>
    <property type="project" value="InterPro"/>
</dbReference>
<comment type="caution">
    <text evidence="2">The sequence shown here is derived from an EMBL/GenBank/DDBJ whole genome shotgun (WGS) entry which is preliminary data.</text>
</comment>
<feature type="domain" description="Aminotransferase-like plant mobile" evidence="1">
    <location>
        <begin position="2"/>
        <end position="95"/>
    </location>
</feature>
<sequence>MSTKCQILKNENLLFGVVEKWCCETNTFVFPFGEATITLEDVMVLGGYPVLGDSVFTPLVDKEMREVEKKLILARNELSKTNSGSARASLWMDIFI</sequence>
<dbReference type="InterPro" id="IPR044824">
    <property type="entry name" value="MAIN-like"/>
</dbReference>
<dbReference type="Proteomes" id="UP000265520">
    <property type="component" value="Unassembled WGS sequence"/>
</dbReference>
<evidence type="ECO:0000313" key="2">
    <source>
        <dbReference type="EMBL" id="MCI39363.1"/>
    </source>
</evidence>